<dbReference type="AlphaFoldDB" id="A0A7G7MNL2"/>
<evidence type="ECO:0000313" key="2">
    <source>
        <dbReference type="Proteomes" id="UP000515728"/>
    </source>
</evidence>
<keyword evidence="2" id="KW-1185">Reference proteome</keyword>
<protein>
    <recommendedName>
        <fullName evidence="3">Septum formation initiator</fullName>
    </recommendedName>
</protein>
<accession>A0A7G7MNL2</accession>
<dbReference type="EMBL" id="CP060131">
    <property type="protein sequence ID" value="QNG54373.1"/>
    <property type="molecule type" value="Genomic_DNA"/>
</dbReference>
<gene>
    <name evidence="1" type="ORF">H6H00_11045</name>
</gene>
<reference evidence="1 2" key="1">
    <citation type="submission" date="2020-08" db="EMBL/GenBank/DDBJ databases">
        <authorList>
            <person name="Mo P."/>
        </authorList>
    </citation>
    <scope>NUCLEOTIDE SEQUENCE [LARGE SCALE GENOMIC DNA]</scope>
    <source>
        <strain evidence="1 2">CGMCC 4.1532</strain>
    </source>
</reference>
<evidence type="ECO:0000313" key="1">
    <source>
        <dbReference type="EMBL" id="QNG54373.1"/>
    </source>
</evidence>
<dbReference type="Proteomes" id="UP000515728">
    <property type="component" value="Chromosome"/>
</dbReference>
<dbReference type="KEGG" id="ppel:H6H00_11045"/>
<evidence type="ECO:0008006" key="3">
    <source>
        <dbReference type="Google" id="ProtNLM"/>
    </source>
</evidence>
<name>A0A7G7MNL2_9PSEU</name>
<sequence length="151" mass="14650">MPPTTRALTAVLAWAAAVVGSTAIGLTAVGAIGAGIVGAGTAGSGSDPLTAAEVERLLATSAPAAAEPTTPAAGPATTAPVVLAGPGGTVVARCTGGAVEVVSASPAQGFRVHDEGAEDAGRVRFESEDTEVEMRLSCLDGQPVSDTRVDD</sequence>
<proteinExistence type="predicted"/>
<organism evidence="1 2">
    <name type="scientific">Pseudonocardia petroleophila</name>
    <dbReference type="NCBI Taxonomy" id="37331"/>
    <lineage>
        <taxon>Bacteria</taxon>
        <taxon>Bacillati</taxon>
        <taxon>Actinomycetota</taxon>
        <taxon>Actinomycetes</taxon>
        <taxon>Pseudonocardiales</taxon>
        <taxon>Pseudonocardiaceae</taxon>
        <taxon>Pseudonocardia</taxon>
    </lineage>
</organism>
<dbReference type="RefSeq" id="WP_185721193.1">
    <property type="nucleotide sequence ID" value="NZ_BAAAWI010000001.1"/>
</dbReference>